<evidence type="ECO:0000313" key="2">
    <source>
        <dbReference type="Proteomes" id="UP000427281"/>
    </source>
</evidence>
<protein>
    <submittedName>
        <fullName evidence="1">Type I-MYXAN CRISPR-associated Cas8a1/Cmx1</fullName>
    </submittedName>
</protein>
<dbReference type="InterPro" id="IPR019989">
    <property type="entry name" value="CRISPR-assoc_Csx13_N"/>
</dbReference>
<dbReference type="RefSeq" id="WP_155366374.1">
    <property type="nucleotide sequence ID" value="NZ_CP043930.1"/>
</dbReference>
<dbReference type="EMBL" id="CP043930">
    <property type="protein sequence ID" value="QGQ25777.1"/>
    <property type="molecule type" value="Genomic_DNA"/>
</dbReference>
<dbReference type="NCBIfam" id="TIGR03485">
    <property type="entry name" value="cas_csx13_N"/>
    <property type="match status" value="1"/>
</dbReference>
<sequence length="525" mass="58854">MVSVNDLKTIELELHAPGMSPLHRAGLGGLACTLHAWQKGMCSGAGTNWDYPFRFEIKTDSITLELSEPQQAANALQKLFEFGFQINSDGLIFLPGQFHSPPDSALLADLQAGYLLTFLQHGTSRKLAKNESQVCHRLSGGGSWEVPVAYRKWSWFKQQSGWKDLIDQHGRFQTQPIRIDSSIYPGASIRHFAFKNQTAIKEPLKRILPLYFSLVGCLAMAVNRGVGILLVPEVKDLHEFIQQRPRLNPQHASECRVLNSADAILQAKMRVGAKLGINSVTFQPTPWALQIKSRVKTCEVGTLDDLTISHFQKVYDALRPRIVALESDLNRSSSKQTTVKAFQSGYRVDSIMRSLIAENLIARKPWYSGFSSMMSKTNPNTGRLFRDQVMYEAQGLHQLISTPGIWGRDEERLLVGMIQNAVTGLLSGKRSEAIHSARRSAPSTCGWAYEKIRLKLARTQCQSQLRSLLSQLLNQSSSKKTLSTEYNQCLAFINEDWQRCRDLSLLALVCFSGRVSEEQKLKQSA</sequence>
<dbReference type="AlphaFoldDB" id="A0A6I6AHA3"/>
<dbReference type="KEGG" id="gim:F1728_25260"/>
<accession>A0A6I6AHA3</accession>
<dbReference type="InterPro" id="IPR027811">
    <property type="entry name" value="CRISPR-assoc_Csx13_C"/>
</dbReference>
<dbReference type="NCBIfam" id="TIGR03486">
    <property type="entry name" value="cas_csx13_C"/>
    <property type="match status" value="1"/>
</dbReference>
<keyword evidence="2" id="KW-1185">Reference proteome</keyword>
<dbReference type="Proteomes" id="UP000427281">
    <property type="component" value="Chromosome"/>
</dbReference>
<proteinExistence type="predicted"/>
<dbReference type="GO" id="GO:0051607">
    <property type="term" value="P:defense response to virus"/>
    <property type="evidence" value="ECO:0007669"/>
    <property type="project" value="InterPro"/>
</dbReference>
<evidence type="ECO:0000313" key="1">
    <source>
        <dbReference type="EMBL" id="QGQ25777.1"/>
    </source>
</evidence>
<gene>
    <name evidence="1" type="primary">cas8a1</name>
    <name evidence="1" type="ORF">F1728_25260</name>
</gene>
<name>A0A6I6AHA3_9PLAN</name>
<organism evidence="1 2">
    <name type="scientific">Gimesia benthica</name>
    <dbReference type="NCBI Taxonomy" id="2608982"/>
    <lineage>
        <taxon>Bacteria</taxon>
        <taxon>Pseudomonadati</taxon>
        <taxon>Planctomycetota</taxon>
        <taxon>Planctomycetia</taxon>
        <taxon>Planctomycetales</taxon>
        <taxon>Planctomycetaceae</taxon>
        <taxon>Gimesia</taxon>
    </lineage>
</organism>
<reference evidence="1 2" key="1">
    <citation type="submission" date="2019-09" db="EMBL/GenBank/DDBJ databases">
        <title>Gimesia benthica sp. nov., a novel bacterium isolated from deep-sea water of the Northwest Indian Ocean.</title>
        <authorList>
            <person name="Dai X."/>
        </authorList>
    </citation>
    <scope>NUCLEOTIDE SEQUENCE [LARGE SCALE GENOMIC DNA]</scope>
    <source>
        <strain evidence="1 2">E7</strain>
    </source>
</reference>